<organism evidence="2 3">
    <name type="scientific">Mycoplasma marinum</name>
    <dbReference type="NCBI Taxonomy" id="1937190"/>
    <lineage>
        <taxon>Bacteria</taxon>
        <taxon>Bacillati</taxon>
        <taxon>Mycoplasmatota</taxon>
        <taxon>Mollicutes</taxon>
        <taxon>Mycoplasmataceae</taxon>
        <taxon>Mycoplasma</taxon>
    </lineage>
</organism>
<dbReference type="AlphaFoldDB" id="A0A4R0XS22"/>
<sequence length="168" mass="19006">MNKISIYALHSNPIEYVNSRKNKAKKEMIIFRIIFIILNLTVALAAASIAILTALVFSLLLYGGKKPTWFFFTTTGVSAITVMVTSFVNFFVIKGRYQQAKDIYKKILGQVTLFINNAGLYEEGVKNREMILYTRVAQIYGNHDAIGEISDELKQLETNIKKTKKGTK</sequence>
<comment type="caution">
    <text evidence="2">The sequence shown here is derived from an EMBL/GenBank/DDBJ whole genome shotgun (WGS) entry which is preliminary data.</text>
</comment>
<keyword evidence="1" id="KW-1133">Transmembrane helix</keyword>
<dbReference type="OrthoDB" id="9839941at2"/>
<name>A0A4R0XS22_9MOLU</name>
<dbReference type="InterPro" id="IPR025325">
    <property type="entry name" value="DUF4231"/>
</dbReference>
<keyword evidence="1" id="KW-0812">Transmembrane</keyword>
<evidence type="ECO:0008006" key="4">
    <source>
        <dbReference type="Google" id="ProtNLM"/>
    </source>
</evidence>
<gene>
    <name evidence="2" type="ORF">C4B24_02565</name>
</gene>
<keyword evidence="1" id="KW-0472">Membrane</keyword>
<evidence type="ECO:0000256" key="1">
    <source>
        <dbReference type="SAM" id="Phobius"/>
    </source>
</evidence>
<dbReference type="Pfam" id="PF14015">
    <property type="entry name" value="DUF4231"/>
    <property type="match status" value="1"/>
</dbReference>
<evidence type="ECO:0000313" key="3">
    <source>
        <dbReference type="Proteomes" id="UP000294192"/>
    </source>
</evidence>
<dbReference type="RefSeq" id="WP_131599043.1">
    <property type="nucleotide sequence ID" value="NZ_CBDBYK010000012.1"/>
</dbReference>
<proteinExistence type="predicted"/>
<dbReference type="Proteomes" id="UP000294192">
    <property type="component" value="Unassembled WGS sequence"/>
</dbReference>
<accession>A0A4R0XS22</accession>
<feature type="transmembrane region" description="Helical" evidence="1">
    <location>
        <begin position="29"/>
        <end position="62"/>
    </location>
</feature>
<evidence type="ECO:0000313" key="2">
    <source>
        <dbReference type="EMBL" id="TCG11220.1"/>
    </source>
</evidence>
<protein>
    <recommendedName>
        <fullName evidence="4">DUF4231 domain-containing protein</fullName>
    </recommendedName>
</protein>
<dbReference type="EMBL" id="PSZO01000010">
    <property type="protein sequence ID" value="TCG11220.1"/>
    <property type="molecule type" value="Genomic_DNA"/>
</dbReference>
<reference evidence="2 3" key="1">
    <citation type="submission" date="2018-02" db="EMBL/GenBank/DDBJ databases">
        <title>Mycoplasma marinum and Mycoplasma todarodis sp. nov., moderately halophilic and psychrotolerant mycoplasmas isolated from cephalopods.</title>
        <authorList>
            <person name="Viver T."/>
        </authorList>
    </citation>
    <scope>NUCLEOTIDE SEQUENCE [LARGE SCALE GENOMIC DNA]</scope>
    <source>
        <strain evidence="2 3">PE</strain>
    </source>
</reference>
<keyword evidence="3" id="KW-1185">Reference proteome</keyword>
<feature type="transmembrane region" description="Helical" evidence="1">
    <location>
        <begin position="68"/>
        <end position="92"/>
    </location>
</feature>